<evidence type="ECO:0000313" key="2">
    <source>
        <dbReference type="EMBL" id="NJX14747.1"/>
    </source>
</evidence>
<reference evidence="2 3" key="1">
    <citation type="submission" date="2020-03" db="EMBL/GenBank/DDBJ databases">
        <title>Tamlana sp. nov, isolated from XXX.</title>
        <authorList>
            <person name="Cao W.R."/>
        </authorList>
    </citation>
    <scope>NUCLEOTIDE SEQUENCE [LARGE SCALE GENOMIC DNA]</scope>
    <source>
        <strain evidence="2 3">HST1-43</strain>
    </source>
</reference>
<evidence type="ECO:0000313" key="3">
    <source>
        <dbReference type="Proteomes" id="UP000760545"/>
    </source>
</evidence>
<keyword evidence="1" id="KW-0175">Coiled coil</keyword>
<feature type="coiled-coil region" evidence="1">
    <location>
        <begin position="76"/>
        <end position="103"/>
    </location>
</feature>
<dbReference type="EMBL" id="JAAVJS010000005">
    <property type="protein sequence ID" value="NJX14747.1"/>
    <property type="molecule type" value="Genomic_DNA"/>
</dbReference>
<sequence>MDYSIYIIRQNTPESKLLHFSGLNRKELEINKWKGRKKINGGFGRAPIEWKIEGIENVELLCKTIIRILGKRKKLTQEEQKSYDRAEKTLKGIKNQFAKEKKNENLKERKTTKIIALLELIYPSIQRDKIINFAKEKCNNKSLTLEILLGEFNQEIKEVSAINEARREFNKTMKLSN</sequence>
<evidence type="ECO:0000256" key="1">
    <source>
        <dbReference type="SAM" id="Coils"/>
    </source>
</evidence>
<dbReference type="RefSeq" id="WP_167916995.1">
    <property type="nucleotide sequence ID" value="NZ_JAAVJS010000005.1"/>
</dbReference>
<keyword evidence="3" id="KW-1185">Reference proteome</keyword>
<proteinExistence type="predicted"/>
<accession>A0ABX1D8Q0</accession>
<protein>
    <submittedName>
        <fullName evidence="2">Uncharacterized protein</fullName>
    </submittedName>
</protein>
<gene>
    <name evidence="2" type="ORF">HC176_04540</name>
</gene>
<organism evidence="2 3">
    <name type="scientific">Tamlana crocina</name>
    <dbReference type="NCBI Taxonomy" id="393006"/>
    <lineage>
        <taxon>Bacteria</taxon>
        <taxon>Pseudomonadati</taxon>
        <taxon>Bacteroidota</taxon>
        <taxon>Flavobacteriia</taxon>
        <taxon>Flavobacteriales</taxon>
        <taxon>Flavobacteriaceae</taxon>
        <taxon>Tamlana</taxon>
    </lineage>
</organism>
<name>A0ABX1D8Q0_9FLAO</name>
<comment type="caution">
    <text evidence="2">The sequence shown here is derived from an EMBL/GenBank/DDBJ whole genome shotgun (WGS) entry which is preliminary data.</text>
</comment>
<dbReference type="Proteomes" id="UP000760545">
    <property type="component" value="Unassembled WGS sequence"/>
</dbReference>